<dbReference type="SUPFAM" id="SSF54106">
    <property type="entry name" value="LysM domain"/>
    <property type="match status" value="2"/>
</dbReference>
<evidence type="ECO:0000256" key="3">
    <source>
        <dbReference type="ARBA" id="ARBA00022729"/>
    </source>
</evidence>
<dbReference type="Proteomes" id="UP000242875">
    <property type="component" value="Unassembled WGS sequence"/>
</dbReference>
<evidence type="ECO:0000313" key="11">
    <source>
        <dbReference type="Proteomes" id="UP000242875"/>
    </source>
</evidence>
<keyword evidence="4" id="KW-0378">Hydrolase</keyword>
<evidence type="ECO:0000256" key="4">
    <source>
        <dbReference type="ARBA" id="ARBA00022801"/>
    </source>
</evidence>
<dbReference type="CDD" id="cd00118">
    <property type="entry name" value="LysM"/>
    <property type="match status" value="2"/>
</dbReference>
<proteinExistence type="predicted"/>
<dbReference type="InterPro" id="IPR036779">
    <property type="entry name" value="LysM_dom_sf"/>
</dbReference>
<evidence type="ECO:0000256" key="5">
    <source>
        <dbReference type="ARBA" id="ARBA00023277"/>
    </source>
</evidence>
<evidence type="ECO:0000259" key="8">
    <source>
        <dbReference type="PROSITE" id="PS51677"/>
    </source>
</evidence>
<evidence type="ECO:0008006" key="12">
    <source>
        <dbReference type="Google" id="ProtNLM"/>
    </source>
</evidence>
<keyword evidence="5" id="KW-0119">Carbohydrate metabolism</keyword>
<dbReference type="InterPro" id="IPR018392">
    <property type="entry name" value="LysM"/>
</dbReference>
<dbReference type="Pfam" id="PF01522">
    <property type="entry name" value="Polysacc_deac_1"/>
    <property type="match status" value="1"/>
</dbReference>
<comment type="caution">
    <text evidence="10">The sequence shown here is derived from an EMBL/GenBank/DDBJ whole genome shotgun (WGS) entry which is preliminary data.</text>
</comment>
<dbReference type="SMART" id="SM00257">
    <property type="entry name" value="LysM"/>
    <property type="match status" value="2"/>
</dbReference>
<dbReference type="AlphaFoldDB" id="A0A261Y523"/>
<dbReference type="GO" id="GO:0016810">
    <property type="term" value="F:hydrolase activity, acting on carbon-nitrogen (but not peptide) bonds"/>
    <property type="evidence" value="ECO:0007669"/>
    <property type="project" value="InterPro"/>
</dbReference>
<accession>A0A261Y523</accession>
<feature type="signal peptide" evidence="7">
    <location>
        <begin position="1"/>
        <end position="21"/>
    </location>
</feature>
<feature type="domain" description="NodB homology" evidence="8">
    <location>
        <begin position="316"/>
        <end position="508"/>
    </location>
</feature>
<feature type="chain" id="PRO_5013125463" description="Chitin deacetylase" evidence="7">
    <location>
        <begin position="22"/>
        <end position="523"/>
    </location>
</feature>
<feature type="domain" description="LysM" evidence="9">
    <location>
        <begin position="251"/>
        <end position="295"/>
    </location>
</feature>
<dbReference type="PANTHER" id="PTHR46471">
    <property type="entry name" value="CHITIN DEACETYLASE"/>
    <property type="match status" value="1"/>
</dbReference>
<dbReference type="CDD" id="cd10951">
    <property type="entry name" value="CE4_ClCDA_like"/>
    <property type="match status" value="1"/>
</dbReference>
<comment type="cofactor">
    <cofactor evidence="1">
        <name>Co(2+)</name>
        <dbReference type="ChEBI" id="CHEBI:48828"/>
    </cofactor>
</comment>
<dbReference type="Gene3D" id="3.20.20.370">
    <property type="entry name" value="Glycoside hydrolase/deacetylase"/>
    <property type="match status" value="1"/>
</dbReference>
<evidence type="ECO:0000256" key="2">
    <source>
        <dbReference type="ARBA" id="ARBA00022723"/>
    </source>
</evidence>
<dbReference type="PROSITE" id="PS51782">
    <property type="entry name" value="LYSM"/>
    <property type="match status" value="2"/>
</dbReference>
<protein>
    <recommendedName>
        <fullName evidence="12">Chitin deacetylase</fullName>
    </recommendedName>
</protein>
<dbReference type="EMBL" id="MVBO01000011">
    <property type="protein sequence ID" value="OZJ05715.1"/>
    <property type="molecule type" value="Genomic_DNA"/>
</dbReference>
<keyword evidence="3 7" id="KW-0732">Signal</keyword>
<evidence type="ECO:0000313" key="10">
    <source>
        <dbReference type="EMBL" id="OZJ05715.1"/>
    </source>
</evidence>
<dbReference type="SUPFAM" id="SSF88713">
    <property type="entry name" value="Glycoside hydrolase/deacetylase"/>
    <property type="match status" value="1"/>
</dbReference>
<evidence type="ECO:0000259" key="9">
    <source>
        <dbReference type="PROSITE" id="PS51782"/>
    </source>
</evidence>
<dbReference type="Pfam" id="PF01476">
    <property type="entry name" value="LysM"/>
    <property type="match status" value="2"/>
</dbReference>
<dbReference type="OrthoDB" id="407355at2759"/>
<evidence type="ECO:0000256" key="1">
    <source>
        <dbReference type="ARBA" id="ARBA00001941"/>
    </source>
</evidence>
<dbReference type="GO" id="GO:0005975">
    <property type="term" value="P:carbohydrate metabolic process"/>
    <property type="evidence" value="ECO:0007669"/>
    <property type="project" value="InterPro"/>
</dbReference>
<evidence type="ECO:0000256" key="6">
    <source>
        <dbReference type="SAM" id="MobiDB-lite"/>
    </source>
</evidence>
<keyword evidence="11" id="KW-1185">Reference proteome</keyword>
<sequence>MKQHLLLAAVSALSLFGLGAATCSPTYTVVSGDYAWLIEQKHNITHDQLQGWNPGVNLTLIFPGELLCLGPNSSSSSSSATKTTHITTTTTTLSTVSLPTGSPYVTRYSCTHYSTSTSSLNTCAKMMSKYSVSSTNFALWNPSINCSKNLPTGTRVCFSASTVVYKCGHYATATSSLNTCAKMMSKYSVSSANFALWNPTINCAKNIASGTRVCFSAAQVASSGPSSASSTTSTTSTPKPTSTNSADGCLAFYTVKSGDGMWAVENATGKTQAQLSQINPGYDFNNMQPGDMICYSWGLGGKPLPPVPIFGCNVTGSFSITFDDGPGAYTNSLLDYLAKEQVKTTFFINGNNTFYIYDHADALRAAYNAGHQIATHGWYHLNNTLLTEAQFRENILRLEQAFVDILGVIPKYYRPPYGIYNPMVLGVLADLGYHLVIWDIDSEDWLLENFSKEQAQYTQQLAGQSYKSSAHISLQHDIHPITVQQLAPWVIPYVRDTLHYKLMPVASCLGDSNPANWYRPPRT</sequence>
<dbReference type="PANTHER" id="PTHR46471:SF9">
    <property type="entry name" value="CHITIN DEACETYLASE"/>
    <property type="match status" value="1"/>
</dbReference>
<feature type="region of interest" description="Disordered" evidence="6">
    <location>
        <begin position="222"/>
        <end position="243"/>
    </location>
</feature>
<dbReference type="GO" id="GO:0046872">
    <property type="term" value="F:metal ion binding"/>
    <property type="evidence" value="ECO:0007669"/>
    <property type="project" value="UniProtKB-KW"/>
</dbReference>
<feature type="domain" description="LysM" evidence="9">
    <location>
        <begin position="25"/>
        <end position="69"/>
    </location>
</feature>
<dbReference type="PROSITE" id="PS51677">
    <property type="entry name" value="NODB"/>
    <property type="match status" value="1"/>
</dbReference>
<reference evidence="10 11" key="1">
    <citation type="journal article" date="2017" name="Mycologia">
        <title>Bifiguratus adelaidae, gen. et sp. nov., a new member of Mucoromycotina in endophytic and soil-dwelling habitats.</title>
        <authorList>
            <person name="Torres-Cruz T.J."/>
            <person name="Billingsley Tobias T.L."/>
            <person name="Almatruk M."/>
            <person name="Hesse C."/>
            <person name="Kuske C.R."/>
            <person name="Desiro A."/>
            <person name="Benucci G.M."/>
            <person name="Bonito G."/>
            <person name="Stajich J.E."/>
            <person name="Dunlap C."/>
            <person name="Arnold A.E."/>
            <person name="Porras-Alfaro A."/>
        </authorList>
    </citation>
    <scope>NUCLEOTIDE SEQUENCE [LARGE SCALE GENOMIC DNA]</scope>
    <source>
        <strain evidence="10 11">AZ0501</strain>
    </source>
</reference>
<dbReference type="InterPro" id="IPR002509">
    <property type="entry name" value="NODB_dom"/>
</dbReference>
<gene>
    <name evidence="10" type="ORF">BZG36_01426</name>
</gene>
<evidence type="ECO:0000256" key="7">
    <source>
        <dbReference type="SAM" id="SignalP"/>
    </source>
</evidence>
<keyword evidence="2" id="KW-0479">Metal-binding</keyword>
<dbReference type="InterPro" id="IPR011330">
    <property type="entry name" value="Glyco_hydro/deAcase_b/a-brl"/>
</dbReference>
<name>A0A261Y523_9FUNG</name>
<dbReference type="Gene3D" id="3.10.350.10">
    <property type="entry name" value="LysM domain"/>
    <property type="match status" value="4"/>
</dbReference>
<organism evidence="10 11">
    <name type="scientific">Bifiguratus adelaidae</name>
    <dbReference type="NCBI Taxonomy" id="1938954"/>
    <lineage>
        <taxon>Eukaryota</taxon>
        <taxon>Fungi</taxon>
        <taxon>Fungi incertae sedis</taxon>
        <taxon>Mucoromycota</taxon>
        <taxon>Mucoromycotina</taxon>
        <taxon>Endogonomycetes</taxon>
        <taxon>Endogonales</taxon>
        <taxon>Endogonales incertae sedis</taxon>
        <taxon>Bifiguratus</taxon>
    </lineage>
</organism>